<name>A0A3S5BU52_9PLAT</name>
<dbReference type="AlphaFoldDB" id="A0A3S5BU52"/>
<reference evidence="1" key="1">
    <citation type="submission" date="2018-11" db="EMBL/GenBank/DDBJ databases">
        <authorList>
            <consortium name="Pathogen Informatics"/>
        </authorList>
    </citation>
    <scope>NUCLEOTIDE SEQUENCE</scope>
</reference>
<keyword evidence="2" id="KW-1185">Reference proteome</keyword>
<organism evidence="1 2">
    <name type="scientific">Protopolystoma xenopodis</name>
    <dbReference type="NCBI Taxonomy" id="117903"/>
    <lineage>
        <taxon>Eukaryota</taxon>
        <taxon>Metazoa</taxon>
        <taxon>Spiralia</taxon>
        <taxon>Lophotrochozoa</taxon>
        <taxon>Platyhelminthes</taxon>
        <taxon>Monogenea</taxon>
        <taxon>Polyopisthocotylea</taxon>
        <taxon>Polystomatidea</taxon>
        <taxon>Polystomatidae</taxon>
        <taxon>Protopolystoma</taxon>
    </lineage>
</organism>
<proteinExistence type="predicted"/>
<evidence type="ECO:0000313" key="2">
    <source>
        <dbReference type="Proteomes" id="UP000784294"/>
    </source>
</evidence>
<sequence length="144" mass="15297">MERSRACKTATASDRWICSALFRADSDRGLVSFSAKRMSTPGNGRKGGKKVKKNNRIIAKCPSKATETSNSTAQPDLLPQLSGLLIDGRESDQNAIFSTVWRILVSGATSTCGSTALSAPICTMTAATVPSFPGETTKRRGVKV</sequence>
<dbReference type="Proteomes" id="UP000784294">
    <property type="component" value="Unassembled WGS sequence"/>
</dbReference>
<protein>
    <submittedName>
        <fullName evidence="1">Uncharacterized protein</fullName>
    </submittedName>
</protein>
<comment type="caution">
    <text evidence="1">The sequence shown here is derived from an EMBL/GenBank/DDBJ whole genome shotgun (WGS) entry which is preliminary data.</text>
</comment>
<gene>
    <name evidence="1" type="ORF">PXEA_LOCUS11950</name>
</gene>
<accession>A0A3S5BU52</accession>
<evidence type="ECO:0000313" key="1">
    <source>
        <dbReference type="EMBL" id="VEL18510.1"/>
    </source>
</evidence>
<dbReference type="EMBL" id="CAAALY010037338">
    <property type="protein sequence ID" value="VEL18510.1"/>
    <property type="molecule type" value="Genomic_DNA"/>
</dbReference>